<reference evidence="2 3" key="1">
    <citation type="journal article" date="2015" name="Sci. Rep.">
        <title>Chromosome-level genome map provides insights into diverse defense mechanisms in the medicinal fungus Ganoderma sinense.</title>
        <authorList>
            <person name="Zhu Y."/>
            <person name="Xu J."/>
            <person name="Sun C."/>
            <person name="Zhou S."/>
            <person name="Xu H."/>
            <person name="Nelson D.R."/>
            <person name="Qian J."/>
            <person name="Song J."/>
            <person name="Luo H."/>
            <person name="Xiang L."/>
            <person name="Li Y."/>
            <person name="Xu Z."/>
            <person name="Ji A."/>
            <person name="Wang L."/>
            <person name="Lu S."/>
            <person name="Hayward A."/>
            <person name="Sun W."/>
            <person name="Li X."/>
            <person name="Schwartz D.C."/>
            <person name="Wang Y."/>
            <person name="Chen S."/>
        </authorList>
    </citation>
    <scope>NUCLEOTIDE SEQUENCE [LARGE SCALE GENOMIC DNA]</scope>
    <source>
        <strain evidence="2 3">ZZ0214-1</strain>
    </source>
</reference>
<sequence length="420" mass="43966">MHTHTPLHISPLPSGPDNKYTCPHVWLNSDGTREDCPARFKSRNALLSHRSLAHGYKKGDDDAKIKENPTPEGFVSEEDASQRRGRGRRPVSQADGAFIAFPESSRDDDEAEVNFVLDTLADTEGLKRILDAQGVPFPTLPFKWPQGSSGGKVKSSRSSRKSTPRSSPESTATSTLSPSPDSGHYHQIAATLAATQAVYAQPLPYPLTANVPTLPTASRLPALAPTTELGQQDAIHNAAPPAWSPTLFQPFASSSALPQPQPAPALGMATTGGSMVAPQFANQAYDPTDALLASLGLPLPPLQASYGTQTNAQQTGALMGPMPPAPPSHGELGFGAFSLGPVAASRSSPSFNDLPVGTPMPLHAYGAEGVVLSRAGGYLSVVATAPPAALPAVTEPRPSQAPLDLSNFFHWVVSLGPPAP</sequence>
<evidence type="ECO:0000313" key="3">
    <source>
        <dbReference type="Proteomes" id="UP000230002"/>
    </source>
</evidence>
<feature type="compositionally biased region" description="Basic residues" evidence="1">
    <location>
        <begin position="154"/>
        <end position="163"/>
    </location>
</feature>
<feature type="region of interest" description="Disordered" evidence="1">
    <location>
        <begin position="55"/>
        <end position="105"/>
    </location>
</feature>
<dbReference type="OrthoDB" id="2754820at2759"/>
<evidence type="ECO:0000313" key="2">
    <source>
        <dbReference type="EMBL" id="PIL27059.1"/>
    </source>
</evidence>
<feature type="compositionally biased region" description="Polar residues" evidence="1">
    <location>
        <begin position="171"/>
        <end position="180"/>
    </location>
</feature>
<evidence type="ECO:0000256" key="1">
    <source>
        <dbReference type="SAM" id="MobiDB-lite"/>
    </source>
</evidence>
<dbReference type="AlphaFoldDB" id="A0A2G8RZW1"/>
<name>A0A2G8RZW1_9APHY</name>
<keyword evidence="3" id="KW-1185">Reference proteome</keyword>
<protein>
    <submittedName>
        <fullName evidence="2">Uncharacterized protein</fullName>
    </submittedName>
</protein>
<organism evidence="2 3">
    <name type="scientific">Ganoderma sinense ZZ0214-1</name>
    <dbReference type="NCBI Taxonomy" id="1077348"/>
    <lineage>
        <taxon>Eukaryota</taxon>
        <taxon>Fungi</taxon>
        <taxon>Dikarya</taxon>
        <taxon>Basidiomycota</taxon>
        <taxon>Agaricomycotina</taxon>
        <taxon>Agaricomycetes</taxon>
        <taxon>Polyporales</taxon>
        <taxon>Polyporaceae</taxon>
        <taxon>Ganoderma</taxon>
    </lineage>
</organism>
<gene>
    <name evidence="2" type="ORF">GSI_10198</name>
</gene>
<accession>A0A2G8RZW1</accession>
<comment type="caution">
    <text evidence="2">The sequence shown here is derived from an EMBL/GenBank/DDBJ whole genome shotgun (WGS) entry which is preliminary data.</text>
</comment>
<feature type="compositionally biased region" description="Basic and acidic residues" evidence="1">
    <location>
        <begin position="57"/>
        <end position="69"/>
    </location>
</feature>
<proteinExistence type="predicted"/>
<dbReference type="Proteomes" id="UP000230002">
    <property type="component" value="Unassembled WGS sequence"/>
</dbReference>
<feature type="region of interest" description="Disordered" evidence="1">
    <location>
        <begin position="138"/>
        <end position="184"/>
    </location>
</feature>
<dbReference type="EMBL" id="AYKW01000034">
    <property type="protein sequence ID" value="PIL27059.1"/>
    <property type="molecule type" value="Genomic_DNA"/>
</dbReference>